<evidence type="ECO:0000313" key="1">
    <source>
        <dbReference type="EMBL" id="TWW08290.1"/>
    </source>
</evidence>
<reference evidence="1 2" key="1">
    <citation type="submission" date="2019-08" db="EMBL/GenBank/DDBJ databases">
        <title>100 year-old enigma solved: identification of Planctomyces bekefii, the type genus and species of the phylum Planctomycetes.</title>
        <authorList>
            <person name="Svetlana D.N."/>
            <person name="Overmann J."/>
        </authorList>
    </citation>
    <scope>NUCLEOTIDE SEQUENCE [LARGE SCALE GENOMIC DNA]</scope>
    <source>
        <strain evidence="1">Phe10_nw2017</strain>
    </source>
</reference>
<dbReference type="Proteomes" id="UP000321083">
    <property type="component" value="Unassembled WGS sequence"/>
</dbReference>
<feature type="non-terminal residue" evidence="1">
    <location>
        <position position="1"/>
    </location>
</feature>
<proteinExistence type="predicted"/>
<name>A0A5C6M0M3_9PLAN</name>
<dbReference type="EMBL" id="SRHE01000742">
    <property type="protein sequence ID" value="TWW08290.1"/>
    <property type="molecule type" value="Genomic_DNA"/>
</dbReference>
<comment type="caution">
    <text evidence="1">The sequence shown here is derived from an EMBL/GenBank/DDBJ whole genome shotgun (WGS) entry which is preliminary data.</text>
</comment>
<accession>A0A5C6M0M3</accession>
<keyword evidence="2" id="KW-1185">Reference proteome</keyword>
<evidence type="ECO:0000313" key="2">
    <source>
        <dbReference type="Proteomes" id="UP000321083"/>
    </source>
</evidence>
<gene>
    <name evidence="1" type="ORF">E3A20_25800</name>
</gene>
<dbReference type="AlphaFoldDB" id="A0A5C6M0M3"/>
<organism evidence="1 2">
    <name type="scientific">Planctomyces bekefii</name>
    <dbReference type="NCBI Taxonomy" id="1653850"/>
    <lineage>
        <taxon>Bacteria</taxon>
        <taxon>Pseudomonadati</taxon>
        <taxon>Planctomycetota</taxon>
        <taxon>Planctomycetia</taxon>
        <taxon>Planctomycetales</taxon>
        <taxon>Planctomycetaceae</taxon>
        <taxon>Planctomyces</taxon>
    </lineage>
</organism>
<reference evidence="1 2" key="2">
    <citation type="submission" date="2019-08" db="EMBL/GenBank/DDBJ databases">
        <authorList>
            <person name="Henke P."/>
        </authorList>
    </citation>
    <scope>NUCLEOTIDE SEQUENCE [LARGE SCALE GENOMIC DNA]</scope>
    <source>
        <strain evidence="1">Phe10_nw2017</strain>
    </source>
</reference>
<sequence>GECKIWDGPQWHLKGCEQLLKRYMTGREFRSFCLDFFKGPGMYKKLEDLRLLLNAEKPLQQAGDAKPHFILGAFVTEHEHSSGRQVMMLHLGCNLHVEE</sequence>
<protein>
    <submittedName>
        <fullName evidence="1">Uncharacterized protein</fullName>
    </submittedName>
</protein>